<dbReference type="EMBL" id="RAPF01000002">
    <property type="protein sequence ID" value="RKF22625.1"/>
    <property type="molecule type" value="Genomic_DNA"/>
</dbReference>
<accession>A0A420EPL3</accession>
<organism evidence="1 2">
    <name type="scientific">Altericroceibacterium spongiae</name>
    <dbReference type="NCBI Taxonomy" id="2320269"/>
    <lineage>
        <taxon>Bacteria</taxon>
        <taxon>Pseudomonadati</taxon>
        <taxon>Pseudomonadota</taxon>
        <taxon>Alphaproteobacteria</taxon>
        <taxon>Sphingomonadales</taxon>
        <taxon>Erythrobacteraceae</taxon>
        <taxon>Altericroceibacterium</taxon>
    </lineage>
</organism>
<proteinExistence type="predicted"/>
<evidence type="ECO:0000313" key="2">
    <source>
        <dbReference type="Proteomes" id="UP000284395"/>
    </source>
</evidence>
<dbReference type="Pfam" id="PF09641">
    <property type="entry name" value="DUF2026"/>
    <property type="match status" value="1"/>
</dbReference>
<sequence>MSRFLLPLTEYNRVYQVVHGVLLGIPEANAEKACIFFATFGAYVLNREYGIDARVVAGAFSFAMSDADEIAFFGRIEKDQLVSADDAFHMWVQTKTHVFDFMAPIYREAFAAVPGAATLPRKMMQRRLEDEAPSLDALRQAGDFRYYPNPDLTQELVDHFFDRQLNIDLLNVATAWYGKRRAGQAPTFAMADEKGAATHLALANTTAKGAW</sequence>
<dbReference type="Gene3D" id="3.10.550.10">
    <property type="entry name" value="Hypothetical protein Atu2299"/>
    <property type="match status" value="1"/>
</dbReference>
<protein>
    <submittedName>
        <fullName evidence="1">DUF2026 domain-containing protein</fullName>
    </submittedName>
</protein>
<dbReference type="AlphaFoldDB" id="A0A420EPL3"/>
<dbReference type="InterPro" id="IPR023107">
    <property type="entry name" value="Atu2299-like_dom_sf"/>
</dbReference>
<dbReference type="Proteomes" id="UP000284395">
    <property type="component" value="Unassembled WGS sequence"/>
</dbReference>
<evidence type="ECO:0000313" key="1">
    <source>
        <dbReference type="EMBL" id="RKF22625.1"/>
    </source>
</evidence>
<keyword evidence="2" id="KW-1185">Reference proteome</keyword>
<gene>
    <name evidence="1" type="ORF">D6851_05250</name>
</gene>
<dbReference type="InterPro" id="IPR018599">
    <property type="entry name" value="DUF2026"/>
</dbReference>
<comment type="caution">
    <text evidence="1">The sequence shown here is derived from an EMBL/GenBank/DDBJ whole genome shotgun (WGS) entry which is preliminary data.</text>
</comment>
<dbReference type="SUPFAM" id="SSF54001">
    <property type="entry name" value="Cysteine proteinases"/>
    <property type="match status" value="1"/>
</dbReference>
<name>A0A420EPL3_9SPHN</name>
<dbReference type="InterPro" id="IPR038765">
    <property type="entry name" value="Papain-like_cys_pep_sf"/>
</dbReference>
<reference evidence="1 2" key="1">
    <citation type="submission" date="2018-09" db="EMBL/GenBank/DDBJ databases">
        <title>Altererythrobacter spongiae sp. nov., isolated from a marine sponge.</title>
        <authorList>
            <person name="Zhuang L."/>
            <person name="Luo L."/>
        </authorList>
    </citation>
    <scope>NUCLEOTIDE SEQUENCE [LARGE SCALE GENOMIC DNA]</scope>
    <source>
        <strain evidence="1 2">HN-Y73</strain>
    </source>
</reference>
<dbReference type="OrthoDB" id="8349444at2"/>
<dbReference type="RefSeq" id="WP_120323820.1">
    <property type="nucleotide sequence ID" value="NZ_RAPF01000002.1"/>
</dbReference>